<dbReference type="SUPFAM" id="SSF103481">
    <property type="entry name" value="Multidrug resistance efflux transporter EmrE"/>
    <property type="match status" value="2"/>
</dbReference>
<feature type="domain" description="EamA" evidence="2">
    <location>
        <begin position="152"/>
        <end position="278"/>
    </location>
</feature>
<evidence type="ECO:0000313" key="4">
    <source>
        <dbReference type="Proteomes" id="UP001165667"/>
    </source>
</evidence>
<dbReference type="PANTHER" id="PTHR22911">
    <property type="entry name" value="ACYL-MALONYL CONDENSING ENZYME-RELATED"/>
    <property type="match status" value="1"/>
</dbReference>
<comment type="caution">
    <text evidence="3">The sequence shown here is derived from an EMBL/GenBank/DDBJ whole genome shotgun (WGS) entry which is preliminary data.</text>
</comment>
<feature type="transmembrane region" description="Helical" evidence="1">
    <location>
        <begin position="237"/>
        <end position="256"/>
    </location>
</feature>
<feature type="transmembrane region" description="Helical" evidence="1">
    <location>
        <begin position="180"/>
        <end position="201"/>
    </location>
</feature>
<dbReference type="AlphaFoldDB" id="A0AA41YW06"/>
<feature type="transmembrane region" description="Helical" evidence="1">
    <location>
        <begin position="207"/>
        <end position="225"/>
    </location>
</feature>
<evidence type="ECO:0000256" key="1">
    <source>
        <dbReference type="SAM" id="Phobius"/>
    </source>
</evidence>
<reference evidence="3" key="1">
    <citation type="submission" date="2022-05" db="EMBL/GenBank/DDBJ databases">
        <authorList>
            <person name="Pankratov T."/>
        </authorList>
    </citation>
    <scope>NUCLEOTIDE SEQUENCE</scope>
    <source>
        <strain evidence="3">BP6-180914</strain>
    </source>
</reference>
<dbReference type="PANTHER" id="PTHR22911:SF135">
    <property type="entry name" value="BLR4310 PROTEIN"/>
    <property type="match status" value="1"/>
</dbReference>
<keyword evidence="1" id="KW-0472">Membrane</keyword>
<dbReference type="EMBL" id="JAMOIM010000008">
    <property type="protein sequence ID" value="MCW6509144.1"/>
    <property type="molecule type" value="Genomic_DNA"/>
</dbReference>
<name>A0AA41YW06_9HYPH</name>
<feature type="transmembrane region" description="Helical" evidence="1">
    <location>
        <begin position="68"/>
        <end position="90"/>
    </location>
</feature>
<feature type="transmembrane region" description="Helical" evidence="1">
    <location>
        <begin position="12"/>
        <end position="30"/>
    </location>
</feature>
<feature type="transmembrane region" description="Helical" evidence="1">
    <location>
        <begin position="150"/>
        <end position="168"/>
    </location>
</feature>
<keyword evidence="1" id="KW-1133">Transmembrane helix</keyword>
<dbReference type="InterPro" id="IPR000620">
    <property type="entry name" value="EamA_dom"/>
</dbReference>
<evidence type="ECO:0000313" key="3">
    <source>
        <dbReference type="EMBL" id="MCW6509144.1"/>
    </source>
</evidence>
<dbReference type="Pfam" id="PF00892">
    <property type="entry name" value="EamA"/>
    <property type="match status" value="2"/>
</dbReference>
<keyword evidence="1" id="KW-0812">Transmembrane</keyword>
<gene>
    <name evidence="3" type="ORF">M8523_14030</name>
</gene>
<feature type="transmembrane region" description="Helical" evidence="1">
    <location>
        <begin position="96"/>
        <end position="119"/>
    </location>
</feature>
<dbReference type="RefSeq" id="WP_282585506.1">
    <property type="nucleotide sequence ID" value="NZ_JAMOIM010000008.1"/>
</dbReference>
<dbReference type="InterPro" id="IPR037185">
    <property type="entry name" value="EmrE-like"/>
</dbReference>
<organism evidence="3 4">
    <name type="scientific">Lichenifustis flavocetrariae</name>
    <dbReference type="NCBI Taxonomy" id="2949735"/>
    <lineage>
        <taxon>Bacteria</taxon>
        <taxon>Pseudomonadati</taxon>
        <taxon>Pseudomonadota</taxon>
        <taxon>Alphaproteobacteria</taxon>
        <taxon>Hyphomicrobiales</taxon>
        <taxon>Lichenihabitantaceae</taxon>
        <taxon>Lichenifustis</taxon>
    </lineage>
</organism>
<feature type="transmembrane region" description="Helical" evidence="1">
    <location>
        <begin position="126"/>
        <end position="144"/>
    </location>
</feature>
<proteinExistence type="predicted"/>
<protein>
    <submittedName>
        <fullName evidence="3">DMT family transporter</fullName>
    </submittedName>
</protein>
<sequence>MQLSGSRPTGMALVALSAVLWSTAGLFVRMADLDAWTVLGWRSLFSAIFLGGLFSIQSGPRAIRDATSLGWSELFMVATSIMATICYVFALKLTTVANVMTIYATLPFVAAGIAFVWLGERASTRILIASAIALVGIAIMAGSATEPKDIAGNLAAFAMTVGFGTQLVHAKRHPDINMTLVIAIAAGLCAVISWPLMAVAVPSLQQLTILAAFGILTTGVAYTLALDGSRRIGSGEAGFISMLDVILGPLWVWLFFAEQPGRTVLVGGAVVLTSVLWFLSGGMRPRAAS</sequence>
<feature type="transmembrane region" description="Helical" evidence="1">
    <location>
        <begin position="262"/>
        <end position="279"/>
    </location>
</feature>
<keyword evidence="4" id="KW-1185">Reference proteome</keyword>
<accession>A0AA41YW06</accession>
<feature type="transmembrane region" description="Helical" evidence="1">
    <location>
        <begin position="36"/>
        <end position="56"/>
    </location>
</feature>
<dbReference type="Proteomes" id="UP001165667">
    <property type="component" value="Unassembled WGS sequence"/>
</dbReference>
<evidence type="ECO:0000259" key="2">
    <source>
        <dbReference type="Pfam" id="PF00892"/>
    </source>
</evidence>
<dbReference type="GO" id="GO:0016020">
    <property type="term" value="C:membrane"/>
    <property type="evidence" value="ECO:0007669"/>
    <property type="project" value="InterPro"/>
</dbReference>
<feature type="domain" description="EamA" evidence="2">
    <location>
        <begin position="9"/>
        <end position="140"/>
    </location>
</feature>